<dbReference type="AlphaFoldDB" id="A0A368FN87"/>
<comment type="caution">
    <text evidence="4">The sequence shown here is derived from an EMBL/GenBank/DDBJ whole genome shotgun (WGS) entry which is preliminary data.</text>
</comment>
<dbReference type="PANTHER" id="PTHR11364:SF7">
    <property type="entry name" value="THIOSULFATE SULFURTRANSFERASE MPST-1-RELATED"/>
    <property type="match status" value="1"/>
</dbReference>
<evidence type="ECO:0000256" key="2">
    <source>
        <dbReference type="ARBA" id="ARBA00022737"/>
    </source>
</evidence>
<dbReference type="InterPro" id="IPR001763">
    <property type="entry name" value="Rhodanese-like_dom"/>
</dbReference>
<dbReference type="PANTHER" id="PTHR11364">
    <property type="entry name" value="THIOSULFATE SULFERTANSFERASE"/>
    <property type="match status" value="1"/>
</dbReference>
<dbReference type="SUPFAM" id="SSF52821">
    <property type="entry name" value="Rhodanese/Cell cycle control phosphatase"/>
    <property type="match status" value="1"/>
</dbReference>
<evidence type="ECO:0000313" key="4">
    <source>
        <dbReference type="EMBL" id="RCN32968.1"/>
    </source>
</evidence>
<dbReference type="STRING" id="29170.A0A368FN87"/>
<dbReference type="InterPro" id="IPR045078">
    <property type="entry name" value="TST/MPST-like"/>
</dbReference>
<organism evidence="4 5">
    <name type="scientific">Ancylostoma caninum</name>
    <name type="common">Dog hookworm</name>
    <dbReference type="NCBI Taxonomy" id="29170"/>
    <lineage>
        <taxon>Eukaryota</taxon>
        <taxon>Metazoa</taxon>
        <taxon>Ecdysozoa</taxon>
        <taxon>Nematoda</taxon>
        <taxon>Chromadorea</taxon>
        <taxon>Rhabditida</taxon>
        <taxon>Rhabditina</taxon>
        <taxon>Rhabditomorpha</taxon>
        <taxon>Strongyloidea</taxon>
        <taxon>Ancylostomatidae</taxon>
        <taxon>Ancylostomatinae</taxon>
        <taxon>Ancylostoma</taxon>
    </lineage>
</organism>
<evidence type="ECO:0000313" key="5">
    <source>
        <dbReference type="Proteomes" id="UP000252519"/>
    </source>
</evidence>
<reference evidence="4 5" key="1">
    <citation type="submission" date="2014-10" db="EMBL/GenBank/DDBJ databases">
        <title>Draft genome of the hookworm Ancylostoma caninum.</title>
        <authorList>
            <person name="Mitreva M."/>
        </authorList>
    </citation>
    <scope>NUCLEOTIDE SEQUENCE [LARGE SCALE GENOMIC DNA]</scope>
    <source>
        <strain evidence="4 5">Baltimore</strain>
    </source>
</reference>
<proteinExistence type="predicted"/>
<evidence type="ECO:0000259" key="3">
    <source>
        <dbReference type="PROSITE" id="PS50206"/>
    </source>
</evidence>
<dbReference type="OrthoDB" id="270167at2759"/>
<dbReference type="InterPro" id="IPR036873">
    <property type="entry name" value="Rhodanese-like_dom_sf"/>
</dbReference>
<sequence length="147" mass="16761">MRLTYNMKGTKKSKQLYLSGHIPEAAFMSLDAALFPSKYERFALYPPDIFEKYIQMIGVNEGEHIILYARGALGGMSYGHNPEKLSLLDGGLAQWMRQGLEVSTDDVQLPSGNWKARDLISEYNIKFEELEDKDADKMYIERTDEVG</sequence>
<gene>
    <name evidence="4" type="ORF">ANCCAN_21211</name>
</gene>
<evidence type="ECO:0000256" key="1">
    <source>
        <dbReference type="ARBA" id="ARBA00022679"/>
    </source>
</evidence>
<accession>A0A368FN87</accession>
<dbReference type="GO" id="GO:0004792">
    <property type="term" value="F:thiosulfate-cyanide sulfurtransferase activity"/>
    <property type="evidence" value="ECO:0007669"/>
    <property type="project" value="TreeGrafter"/>
</dbReference>
<keyword evidence="2" id="KW-0677">Repeat</keyword>
<dbReference type="PROSITE" id="PS50206">
    <property type="entry name" value="RHODANESE_3"/>
    <property type="match status" value="1"/>
</dbReference>
<dbReference type="Proteomes" id="UP000252519">
    <property type="component" value="Unassembled WGS sequence"/>
</dbReference>
<keyword evidence="1" id="KW-0808">Transferase</keyword>
<feature type="domain" description="Rhodanese" evidence="3">
    <location>
        <begin position="12"/>
        <end position="104"/>
    </location>
</feature>
<dbReference type="Gene3D" id="3.40.250.10">
    <property type="entry name" value="Rhodanese-like domain"/>
    <property type="match status" value="1"/>
</dbReference>
<dbReference type="EMBL" id="JOJR01000995">
    <property type="protein sequence ID" value="RCN32968.1"/>
    <property type="molecule type" value="Genomic_DNA"/>
</dbReference>
<protein>
    <recommendedName>
        <fullName evidence="3">Rhodanese domain-containing protein</fullName>
    </recommendedName>
</protein>
<keyword evidence="5" id="KW-1185">Reference proteome</keyword>
<name>A0A368FN87_ANCCA</name>
<dbReference type="GO" id="GO:0005739">
    <property type="term" value="C:mitochondrion"/>
    <property type="evidence" value="ECO:0007669"/>
    <property type="project" value="TreeGrafter"/>
</dbReference>